<evidence type="ECO:0000313" key="1">
    <source>
        <dbReference type="EMBL" id="KAJ9554891.1"/>
    </source>
</evidence>
<keyword evidence="2" id="KW-1185">Reference proteome</keyword>
<dbReference type="EMBL" id="JARYMX010000003">
    <property type="protein sequence ID" value="KAJ9554891.1"/>
    <property type="molecule type" value="Genomic_DNA"/>
</dbReference>
<name>A0AA38TGM5_9ASTR</name>
<evidence type="ECO:0000313" key="2">
    <source>
        <dbReference type="Proteomes" id="UP001172457"/>
    </source>
</evidence>
<organism evidence="1 2">
    <name type="scientific">Centaurea solstitialis</name>
    <name type="common">yellow star-thistle</name>
    <dbReference type="NCBI Taxonomy" id="347529"/>
    <lineage>
        <taxon>Eukaryota</taxon>
        <taxon>Viridiplantae</taxon>
        <taxon>Streptophyta</taxon>
        <taxon>Embryophyta</taxon>
        <taxon>Tracheophyta</taxon>
        <taxon>Spermatophyta</taxon>
        <taxon>Magnoliopsida</taxon>
        <taxon>eudicotyledons</taxon>
        <taxon>Gunneridae</taxon>
        <taxon>Pentapetalae</taxon>
        <taxon>asterids</taxon>
        <taxon>campanulids</taxon>
        <taxon>Asterales</taxon>
        <taxon>Asteraceae</taxon>
        <taxon>Carduoideae</taxon>
        <taxon>Cardueae</taxon>
        <taxon>Centaureinae</taxon>
        <taxon>Centaurea</taxon>
    </lineage>
</organism>
<dbReference type="AlphaFoldDB" id="A0AA38TGM5"/>
<gene>
    <name evidence="1" type="ORF">OSB04_009505</name>
</gene>
<sequence length="88" mass="9986">MGMFAEGYPRTHGGVHRVCRRQTPFADVFNEAIADGLMAISIMRWFQRFMQLFDGFKDKVGSRGRLFPDDCLRLLLVSSSLASSRLKA</sequence>
<protein>
    <submittedName>
        <fullName evidence="1">Uncharacterized protein</fullName>
    </submittedName>
</protein>
<comment type="caution">
    <text evidence="1">The sequence shown here is derived from an EMBL/GenBank/DDBJ whole genome shotgun (WGS) entry which is preliminary data.</text>
</comment>
<proteinExistence type="predicted"/>
<accession>A0AA38TGM5</accession>
<dbReference type="Proteomes" id="UP001172457">
    <property type="component" value="Chromosome 3"/>
</dbReference>
<reference evidence="1" key="1">
    <citation type="submission" date="2023-03" db="EMBL/GenBank/DDBJ databases">
        <title>Chromosome-scale reference genome and RAD-based genetic map of yellow starthistle (Centaurea solstitialis) reveal putative structural variation and QTLs associated with invader traits.</title>
        <authorList>
            <person name="Reatini B."/>
            <person name="Cang F.A."/>
            <person name="Jiang Q."/>
            <person name="Mckibben M.T.W."/>
            <person name="Barker M.S."/>
            <person name="Rieseberg L.H."/>
            <person name="Dlugosch K.M."/>
        </authorList>
    </citation>
    <scope>NUCLEOTIDE SEQUENCE</scope>
    <source>
        <strain evidence="1">CAN-66</strain>
        <tissue evidence="1">Leaf</tissue>
    </source>
</reference>